<comment type="caution">
    <text evidence="12">The sequence shown here is derived from an EMBL/GenBank/DDBJ whole genome shotgun (WGS) entry which is preliminary data.</text>
</comment>
<dbReference type="PIRSF" id="PIRSF000498">
    <property type="entry name" value="Riboflavin_syn_A"/>
    <property type="match status" value="1"/>
</dbReference>
<dbReference type="PANTHER" id="PTHR21098">
    <property type="entry name" value="RIBOFLAVIN SYNTHASE ALPHA CHAIN"/>
    <property type="match status" value="1"/>
</dbReference>
<dbReference type="SUPFAM" id="SSF63380">
    <property type="entry name" value="Riboflavin synthase domain-like"/>
    <property type="match status" value="2"/>
</dbReference>
<evidence type="ECO:0000313" key="13">
    <source>
        <dbReference type="Proteomes" id="UP000448943"/>
    </source>
</evidence>
<feature type="domain" description="Lumazine-binding" evidence="11">
    <location>
        <begin position="1"/>
        <end position="96"/>
    </location>
</feature>
<evidence type="ECO:0000256" key="9">
    <source>
        <dbReference type="NCBIfam" id="TIGR00187"/>
    </source>
</evidence>
<dbReference type="Pfam" id="PF00677">
    <property type="entry name" value="Lum_binding"/>
    <property type="match status" value="2"/>
</dbReference>
<feature type="repeat" description="Lumazine-binding" evidence="10">
    <location>
        <begin position="97"/>
        <end position="194"/>
    </location>
</feature>
<evidence type="ECO:0000256" key="3">
    <source>
        <dbReference type="ARBA" id="ARBA00004887"/>
    </source>
</evidence>
<dbReference type="InterPro" id="IPR023366">
    <property type="entry name" value="ATP_synth_asu-like_sf"/>
</dbReference>
<proteinExistence type="predicted"/>
<sequence>MFTGIIEEIGTIKNISKQSQSMIISINSKKMLEDIHLGDSIAINGVCLTVTQYDQSSFTMDVMPETFRKTNLSQLSAGSRVNLERAMAANSRFGGHIVQGHVDSIGVIKNRESEENSVMFTIEPNQQDIFKYIIPQGSITLDGISLTLVNVTNSTFSVSIIPHTLEQTILQQKFTGDTLNIEADILGKYIHHLLNGNKQQNSERSNNISKQMLMENGFI</sequence>
<dbReference type="InterPro" id="IPR001783">
    <property type="entry name" value="Lumazine-bd"/>
</dbReference>
<feature type="domain" description="Lumazine-binding" evidence="11">
    <location>
        <begin position="97"/>
        <end position="194"/>
    </location>
</feature>
<protein>
    <recommendedName>
        <fullName evidence="5 9">Riboflavin synthase</fullName>
        <ecNumber evidence="4 9">2.5.1.9</ecNumber>
    </recommendedName>
</protein>
<comment type="catalytic activity">
    <reaction evidence="1">
        <text>2 6,7-dimethyl-8-(1-D-ribityl)lumazine + H(+) = 5-amino-6-(D-ribitylamino)uracil + riboflavin</text>
        <dbReference type="Rhea" id="RHEA:20772"/>
        <dbReference type="ChEBI" id="CHEBI:15378"/>
        <dbReference type="ChEBI" id="CHEBI:15934"/>
        <dbReference type="ChEBI" id="CHEBI:57986"/>
        <dbReference type="ChEBI" id="CHEBI:58201"/>
        <dbReference type="EC" id="2.5.1.9"/>
    </reaction>
</comment>
<keyword evidence="6" id="KW-0686">Riboflavin biosynthesis</keyword>
<dbReference type="Proteomes" id="UP000448943">
    <property type="component" value="Unassembled WGS sequence"/>
</dbReference>
<dbReference type="FunFam" id="2.40.30.20:FF:000006">
    <property type="entry name" value="Riboflavin synthase, alpha subunit"/>
    <property type="match status" value="1"/>
</dbReference>
<dbReference type="EMBL" id="SIJB01000032">
    <property type="protein sequence ID" value="NBI30419.1"/>
    <property type="molecule type" value="Genomic_DNA"/>
</dbReference>
<evidence type="ECO:0000313" key="12">
    <source>
        <dbReference type="EMBL" id="NBI30419.1"/>
    </source>
</evidence>
<name>A0A6N9Q6H8_9BACL</name>
<reference evidence="12 13" key="1">
    <citation type="submission" date="2019-01" db="EMBL/GenBank/DDBJ databases">
        <title>Chengkuizengella sp. nov., isolated from deep-sea sediment of East Pacific Ocean.</title>
        <authorList>
            <person name="Yang J."/>
            <person name="Lai Q."/>
            <person name="Shao Z."/>
        </authorList>
    </citation>
    <scope>NUCLEOTIDE SEQUENCE [LARGE SCALE GENOMIC DNA]</scope>
    <source>
        <strain evidence="12 13">YPA3-1-1</strain>
    </source>
</reference>
<evidence type="ECO:0000256" key="1">
    <source>
        <dbReference type="ARBA" id="ARBA00000968"/>
    </source>
</evidence>
<dbReference type="NCBIfam" id="TIGR00187">
    <property type="entry name" value="ribE"/>
    <property type="match status" value="1"/>
</dbReference>
<evidence type="ECO:0000256" key="6">
    <source>
        <dbReference type="ARBA" id="ARBA00022619"/>
    </source>
</evidence>
<dbReference type="InterPro" id="IPR026017">
    <property type="entry name" value="Lumazine-bd_dom"/>
</dbReference>
<comment type="pathway">
    <text evidence="3">Cofactor biosynthesis; riboflavin biosynthesis; riboflavin from 2-hydroxy-3-oxobutyl phosphate and 5-amino-6-(D-ribitylamino)uracil: step 2/2.</text>
</comment>
<dbReference type="RefSeq" id="WP_160647231.1">
    <property type="nucleotide sequence ID" value="NZ_SIJB01000032.1"/>
</dbReference>
<dbReference type="PANTHER" id="PTHR21098:SF12">
    <property type="entry name" value="RIBOFLAVIN SYNTHASE"/>
    <property type="match status" value="1"/>
</dbReference>
<accession>A0A6N9Q6H8</accession>
<evidence type="ECO:0000256" key="8">
    <source>
        <dbReference type="ARBA" id="ARBA00022737"/>
    </source>
</evidence>
<keyword evidence="7 12" id="KW-0808">Transferase</keyword>
<evidence type="ECO:0000256" key="7">
    <source>
        <dbReference type="ARBA" id="ARBA00022679"/>
    </source>
</evidence>
<organism evidence="12 13">
    <name type="scientific">Chengkuizengella marina</name>
    <dbReference type="NCBI Taxonomy" id="2507566"/>
    <lineage>
        <taxon>Bacteria</taxon>
        <taxon>Bacillati</taxon>
        <taxon>Bacillota</taxon>
        <taxon>Bacilli</taxon>
        <taxon>Bacillales</taxon>
        <taxon>Paenibacillaceae</taxon>
        <taxon>Chengkuizengella</taxon>
    </lineage>
</organism>
<feature type="repeat" description="Lumazine-binding" evidence="10">
    <location>
        <begin position="1"/>
        <end position="96"/>
    </location>
</feature>
<keyword evidence="13" id="KW-1185">Reference proteome</keyword>
<dbReference type="GO" id="GO:0004746">
    <property type="term" value="F:riboflavin synthase activity"/>
    <property type="evidence" value="ECO:0007669"/>
    <property type="project" value="UniProtKB-UniRule"/>
</dbReference>
<dbReference type="OrthoDB" id="9788537at2"/>
<dbReference type="FunFam" id="2.40.30.20:FF:000004">
    <property type="entry name" value="Riboflavin synthase, alpha subunit"/>
    <property type="match status" value="1"/>
</dbReference>
<comment type="function">
    <text evidence="2">Catalyzes the dismutation of two molecules of 6,7-dimethyl-8-ribityllumazine, resulting in the formation of riboflavin and 5-amino-6-(D-ribitylamino)uracil.</text>
</comment>
<dbReference type="NCBIfam" id="NF009566">
    <property type="entry name" value="PRK13020.1"/>
    <property type="match status" value="1"/>
</dbReference>
<evidence type="ECO:0000256" key="4">
    <source>
        <dbReference type="ARBA" id="ARBA00012827"/>
    </source>
</evidence>
<dbReference type="NCBIfam" id="NF006767">
    <property type="entry name" value="PRK09289.1"/>
    <property type="match status" value="1"/>
</dbReference>
<dbReference type="AlphaFoldDB" id="A0A6N9Q6H8"/>
<dbReference type="InterPro" id="IPR017938">
    <property type="entry name" value="Riboflavin_synthase-like_b-brl"/>
</dbReference>
<dbReference type="Gene3D" id="2.40.30.20">
    <property type="match status" value="2"/>
</dbReference>
<gene>
    <name evidence="12" type="primary">ribE</name>
    <name evidence="12" type="ORF">ERL59_15830</name>
</gene>
<keyword evidence="8" id="KW-0677">Repeat</keyword>
<dbReference type="GO" id="GO:0009231">
    <property type="term" value="P:riboflavin biosynthetic process"/>
    <property type="evidence" value="ECO:0007669"/>
    <property type="project" value="UniProtKB-KW"/>
</dbReference>
<dbReference type="PROSITE" id="PS51177">
    <property type="entry name" value="LUMAZINE_BIND"/>
    <property type="match status" value="2"/>
</dbReference>
<dbReference type="EC" id="2.5.1.9" evidence="4 9"/>
<evidence type="ECO:0000256" key="10">
    <source>
        <dbReference type="PROSITE-ProRule" id="PRU00524"/>
    </source>
</evidence>
<evidence type="ECO:0000256" key="5">
    <source>
        <dbReference type="ARBA" id="ARBA00013950"/>
    </source>
</evidence>
<dbReference type="CDD" id="cd00402">
    <property type="entry name" value="Riboflavin_synthase_like"/>
    <property type="match status" value="1"/>
</dbReference>
<evidence type="ECO:0000259" key="11">
    <source>
        <dbReference type="PROSITE" id="PS51177"/>
    </source>
</evidence>
<evidence type="ECO:0000256" key="2">
    <source>
        <dbReference type="ARBA" id="ARBA00002803"/>
    </source>
</evidence>